<gene>
    <name evidence="2" type="ORF">GUJ93_ZPchr0012g21481</name>
</gene>
<reference evidence="2" key="1">
    <citation type="journal article" date="2021" name="bioRxiv">
        <title>Whole Genome Assembly and Annotation of Northern Wild Rice, Zizania palustris L., Supports a Whole Genome Duplication in the Zizania Genus.</title>
        <authorList>
            <person name="Haas M."/>
            <person name="Kono T."/>
            <person name="Macchietto M."/>
            <person name="Millas R."/>
            <person name="McGilp L."/>
            <person name="Shao M."/>
            <person name="Duquette J."/>
            <person name="Hirsch C.N."/>
            <person name="Kimball J."/>
        </authorList>
    </citation>
    <scope>NUCLEOTIDE SEQUENCE</scope>
    <source>
        <tissue evidence="2">Fresh leaf tissue</tissue>
    </source>
</reference>
<evidence type="ECO:0000313" key="2">
    <source>
        <dbReference type="EMBL" id="KAG8094450.1"/>
    </source>
</evidence>
<proteinExistence type="predicted"/>
<dbReference type="Proteomes" id="UP000729402">
    <property type="component" value="Unassembled WGS sequence"/>
</dbReference>
<dbReference type="AlphaFoldDB" id="A0A8J6BVV9"/>
<reference evidence="2" key="2">
    <citation type="submission" date="2021-02" db="EMBL/GenBank/DDBJ databases">
        <authorList>
            <person name="Kimball J.A."/>
            <person name="Haas M.W."/>
            <person name="Macchietto M."/>
            <person name="Kono T."/>
            <person name="Duquette J."/>
            <person name="Shao M."/>
        </authorList>
    </citation>
    <scope>NUCLEOTIDE SEQUENCE</scope>
    <source>
        <tissue evidence="2">Fresh leaf tissue</tissue>
    </source>
</reference>
<comment type="caution">
    <text evidence="2">The sequence shown here is derived from an EMBL/GenBank/DDBJ whole genome shotgun (WGS) entry which is preliminary data.</text>
</comment>
<evidence type="ECO:0000313" key="3">
    <source>
        <dbReference type="Proteomes" id="UP000729402"/>
    </source>
</evidence>
<name>A0A8J6BVV9_ZIZPA</name>
<organism evidence="2 3">
    <name type="scientific">Zizania palustris</name>
    <name type="common">Northern wild rice</name>
    <dbReference type="NCBI Taxonomy" id="103762"/>
    <lineage>
        <taxon>Eukaryota</taxon>
        <taxon>Viridiplantae</taxon>
        <taxon>Streptophyta</taxon>
        <taxon>Embryophyta</taxon>
        <taxon>Tracheophyta</taxon>
        <taxon>Spermatophyta</taxon>
        <taxon>Magnoliopsida</taxon>
        <taxon>Liliopsida</taxon>
        <taxon>Poales</taxon>
        <taxon>Poaceae</taxon>
        <taxon>BOP clade</taxon>
        <taxon>Oryzoideae</taxon>
        <taxon>Oryzeae</taxon>
        <taxon>Zizaniinae</taxon>
        <taxon>Zizania</taxon>
    </lineage>
</organism>
<keyword evidence="3" id="KW-1185">Reference proteome</keyword>
<sequence>MTMESVSDSYAAAQGGGFRSETSSVSSLAPGTPTTMGAGGQSRGGRAYMVLTETPDEPPSTARFLGMISTLAITAFVAAGIGDRAMGSVLGEVIQSNPGLLQEVDPSTR</sequence>
<dbReference type="OrthoDB" id="1935572at2759"/>
<accession>A0A8J6BVV9</accession>
<evidence type="ECO:0000256" key="1">
    <source>
        <dbReference type="SAM" id="MobiDB-lite"/>
    </source>
</evidence>
<protein>
    <submittedName>
        <fullName evidence="2">Uncharacterized protein</fullName>
    </submittedName>
</protein>
<feature type="region of interest" description="Disordered" evidence="1">
    <location>
        <begin position="1"/>
        <end position="46"/>
    </location>
</feature>
<dbReference type="EMBL" id="JAAALK010000080">
    <property type="protein sequence ID" value="KAG8094450.1"/>
    <property type="molecule type" value="Genomic_DNA"/>
</dbReference>